<comment type="caution">
    <text evidence="1">The sequence shown here is derived from an EMBL/GenBank/DDBJ whole genome shotgun (WGS) entry which is preliminary data.</text>
</comment>
<accession>A0ACB7GRG9</accession>
<evidence type="ECO:0000313" key="1">
    <source>
        <dbReference type="EMBL" id="KAG8642078.1"/>
    </source>
</evidence>
<evidence type="ECO:0000313" key="2">
    <source>
        <dbReference type="Proteomes" id="UP000091857"/>
    </source>
</evidence>
<keyword evidence="2" id="KW-1185">Reference proteome</keyword>
<name>A0ACB7GRG9_MANES</name>
<organism evidence="1 2">
    <name type="scientific">Manihot esculenta</name>
    <name type="common">Cassava</name>
    <name type="synonym">Jatropha manihot</name>
    <dbReference type="NCBI Taxonomy" id="3983"/>
    <lineage>
        <taxon>Eukaryota</taxon>
        <taxon>Viridiplantae</taxon>
        <taxon>Streptophyta</taxon>
        <taxon>Embryophyta</taxon>
        <taxon>Tracheophyta</taxon>
        <taxon>Spermatophyta</taxon>
        <taxon>Magnoliopsida</taxon>
        <taxon>eudicotyledons</taxon>
        <taxon>Gunneridae</taxon>
        <taxon>Pentapetalae</taxon>
        <taxon>rosids</taxon>
        <taxon>fabids</taxon>
        <taxon>Malpighiales</taxon>
        <taxon>Euphorbiaceae</taxon>
        <taxon>Crotonoideae</taxon>
        <taxon>Manihoteae</taxon>
        <taxon>Manihot</taxon>
    </lineage>
</organism>
<reference evidence="2" key="1">
    <citation type="journal article" date="2016" name="Nat. Biotechnol.">
        <title>Sequencing wild and cultivated cassava and related species reveals extensive interspecific hybridization and genetic diversity.</title>
        <authorList>
            <person name="Bredeson J.V."/>
            <person name="Lyons J.B."/>
            <person name="Prochnik S.E."/>
            <person name="Wu G.A."/>
            <person name="Ha C.M."/>
            <person name="Edsinger-Gonzales E."/>
            <person name="Grimwood J."/>
            <person name="Schmutz J."/>
            <person name="Rabbi I.Y."/>
            <person name="Egesi C."/>
            <person name="Nauluvula P."/>
            <person name="Lebot V."/>
            <person name="Ndunguru J."/>
            <person name="Mkamilo G."/>
            <person name="Bart R.S."/>
            <person name="Setter T.L."/>
            <person name="Gleadow R.M."/>
            <person name="Kulakow P."/>
            <person name="Ferguson M.E."/>
            <person name="Rounsley S."/>
            <person name="Rokhsar D.S."/>
        </authorList>
    </citation>
    <scope>NUCLEOTIDE SEQUENCE [LARGE SCALE GENOMIC DNA]</scope>
    <source>
        <strain evidence="2">cv. AM560-2</strain>
    </source>
</reference>
<sequence>MLLSIMDCQLLRLVHDVESQEEQTKIKDIVSQICTISSTGNSLDPLLNECFKMKTTEAIKFLGLQSWVIHYALSDESRISESWESLFSNNGISFQKSDKYAMLHHVGLSEESDYELDNVASVKRKRRKKKKSRKKKRNFDDEEFYENELLDLDTSNDQLGLQSKAGSWLLSTDGFSASWTDMGNILLQAEFSLVPYMLN</sequence>
<proteinExistence type="predicted"/>
<dbReference type="Proteomes" id="UP000091857">
    <property type="component" value="Chromosome 12"/>
</dbReference>
<protein>
    <submittedName>
        <fullName evidence="1">Uncharacterized protein</fullName>
    </submittedName>
</protein>
<gene>
    <name evidence="1" type="ORF">MANES_12G060108v8</name>
</gene>
<dbReference type="EMBL" id="CM004398">
    <property type="protein sequence ID" value="KAG8642078.1"/>
    <property type="molecule type" value="Genomic_DNA"/>
</dbReference>